<dbReference type="EMBL" id="KZ346533">
    <property type="protein sequence ID" value="PIO69754.1"/>
    <property type="molecule type" value="Genomic_DNA"/>
</dbReference>
<dbReference type="Proteomes" id="UP000230423">
    <property type="component" value="Unassembled WGS sequence"/>
</dbReference>
<evidence type="ECO:0000313" key="2">
    <source>
        <dbReference type="EMBL" id="PIO69754.1"/>
    </source>
</evidence>
<accession>A0A2G9UHP1</accession>
<organism evidence="2 3">
    <name type="scientific">Teladorsagia circumcincta</name>
    <name type="common">Brown stomach worm</name>
    <name type="synonym">Ostertagia circumcincta</name>
    <dbReference type="NCBI Taxonomy" id="45464"/>
    <lineage>
        <taxon>Eukaryota</taxon>
        <taxon>Metazoa</taxon>
        <taxon>Ecdysozoa</taxon>
        <taxon>Nematoda</taxon>
        <taxon>Chromadorea</taxon>
        <taxon>Rhabditida</taxon>
        <taxon>Rhabditina</taxon>
        <taxon>Rhabditomorpha</taxon>
        <taxon>Strongyloidea</taxon>
        <taxon>Trichostrongylidae</taxon>
        <taxon>Teladorsagia</taxon>
    </lineage>
</organism>
<dbReference type="AlphaFoldDB" id="A0A2G9UHP1"/>
<keyword evidence="3" id="KW-1185">Reference proteome</keyword>
<name>A0A2G9UHP1_TELCI</name>
<keyword evidence="1" id="KW-0472">Membrane</keyword>
<protein>
    <submittedName>
        <fullName evidence="2">Uncharacterized protein</fullName>
    </submittedName>
</protein>
<gene>
    <name evidence="2" type="ORF">TELCIR_08414</name>
</gene>
<dbReference type="OrthoDB" id="5851445at2759"/>
<keyword evidence="1" id="KW-1133">Transmembrane helix</keyword>
<sequence length="181" mass="20657">MVAIKGIEEVRIASFDLQTMTFRSNQYLDNFEFNFNVRVLTKGCYFYQNSSNRIANFHDIAAPFYGSRIVKCAIHHLTTFFVGLFNPVADGHFSYEYVVQHILPNVTAAMIVFFLSIHMILVVVFGLNQQVMDLDRGLLYNTADNNPGDLYYYIVMVETGYRMCASTDSKASTLNGRIPMI</sequence>
<keyword evidence="1" id="KW-0812">Transmembrane</keyword>
<evidence type="ECO:0000313" key="3">
    <source>
        <dbReference type="Proteomes" id="UP000230423"/>
    </source>
</evidence>
<reference evidence="2 3" key="1">
    <citation type="submission" date="2015-09" db="EMBL/GenBank/DDBJ databases">
        <title>Draft genome of the parasitic nematode Teladorsagia circumcincta isolate WARC Sus (inbred).</title>
        <authorList>
            <person name="Mitreva M."/>
        </authorList>
    </citation>
    <scope>NUCLEOTIDE SEQUENCE [LARGE SCALE GENOMIC DNA]</scope>
    <source>
        <strain evidence="2 3">S</strain>
    </source>
</reference>
<evidence type="ECO:0000256" key="1">
    <source>
        <dbReference type="SAM" id="Phobius"/>
    </source>
</evidence>
<proteinExistence type="predicted"/>
<feature type="transmembrane region" description="Helical" evidence="1">
    <location>
        <begin position="102"/>
        <end position="127"/>
    </location>
</feature>